<feature type="chain" id="PRO_5045736283" description="Lysozyme inhibitor LprI N-terminal domain-containing protein" evidence="1">
    <location>
        <begin position="21"/>
        <end position="193"/>
    </location>
</feature>
<name>A0ABX2THZ3_9PROT</name>
<organism evidence="2 3">
    <name type="scientific">Azospirillum oleiclasticum</name>
    <dbReference type="NCBI Taxonomy" id="2735135"/>
    <lineage>
        <taxon>Bacteria</taxon>
        <taxon>Pseudomonadati</taxon>
        <taxon>Pseudomonadota</taxon>
        <taxon>Alphaproteobacteria</taxon>
        <taxon>Rhodospirillales</taxon>
        <taxon>Azospirillaceae</taxon>
        <taxon>Azospirillum</taxon>
    </lineage>
</organism>
<dbReference type="RefSeq" id="WP_180285646.1">
    <property type="nucleotide sequence ID" value="NZ_JABFDB010000032.1"/>
</dbReference>
<dbReference type="InterPro" id="IPR010486">
    <property type="entry name" value="HNS-dep_expression_A/B"/>
</dbReference>
<evidence type="ECO:0008006" key="4">
    <source>
        <dbReference type="Google" id="ProtNLM"/>
    </source>
</evidence>
<protein>
    <recommendedName>
        <fullName evidence="4">Lysozyme inhibitor LprI N-terminal domain-containing protein</fullName>
    </recommendedName>
</protein>
<evidence type="ECO:0000313" key="3">
    <source>
        <dbReference type="Proteomes" id="UP000584642"/>
    </source>
</evidence>
<proteinExistence type="predicted"/>
<evidence type="ECO:0000313" key="2">
    <source>
        <dbReference type="EMBL" id="NYZ23866.1"/>
    </source>
</evidence>
<gene>
    <name evidence="2" type="ORF">HND93_29545</name>
</gene>
<dbReference type="EMBL" id="JABFDB010000032">
    <property type="protein sequence ID" value="NYZ23866.1"/>
    <property type="molecule type" value="Genomic_DNA"/>
</dbReference>
<dbReference type="Proteomes" id="UP000584642">
    <property type="component" value="Unassembled WGS sequence"/>
</dbReference>
<dbReference type="Pfam" id="PF06411">
    <property type="entry name" value="HdeA"/>
    <property type="match status" value="1"/>
</dbReference>
<evidence type="ECO:0000256" key="1">
    <source>
        <dbReference type="SAM" id="SignalP"/>
    </source>
</evidence>
<feature type="signal peptide" evidence="1">
    <location>
        <begin position="1"/>
        <end position="20"/>
    </location>
</feature>
<accession>A0ABX2THZ3</accession>
<sequence length="193" mass="20113">MRRLAVALGAVLLLTGQAIAADDGKGVPSIDVSTISCRDATALADADTDAFASLALWLDGWLNGRINETGYHPGAITARTAAWKAACRTAPDATLVSVAGGTTAGAAAVAVAGDGGFDMAFLKCFQFIDLEAEDRSRAVAAIRWIDGWHAGALGESVVNTGGHLYMTDAALQGCMKRSYHRKNVIRVLAGKHR</sequence>
<keyword evidence="1" id="KW-0732">Signal</keyword>
<comment type="caution">
    <text evidence="2">The sequence shown here is derived from an EMBL/GenBank/DDBJ whole genome shotgun (WGS) entry which is preliminary data.</text>
</comment>
<reference evidence="2 3" key="1">
    <citation type="submission" date="2020-05" db="EMBL/GenBank/DDBJ databases">
        <title>Azospirillum oleiclasticum sp. nov, a nitrogen-fixing and heavy crude oil-emulsifying bacterium isolated from the crude oil of Yumen Oilfield.</title>
        <authorList>
            <person name="Wu D."/>
            <person name="Cai M."/>
            <person name="Zhang X."/>
        </authorList>
    </citation>
    <scope>NUCLEOTIDE SEQUENCE [LARGE SCALE GENOMIC DNA]</scope>
    <source>
        <strain evidence="2 3">ROY-1-1-2</strain>
    </source>
</reference>
<keyword evidence="3" id="KW-1185">Reference proteome</keyword>